<dbReference type="EMBL" id="JAPFFF010000023">
    <property type="protein sequence ID" value="KAK8852813.1"/>
    <property type="molecule type" value="Genomic_DNA"/>
</dbReference>
<keyword evidence="2" id="KW-1133">Transmembrane helix</keyword>
<feature type="transmembrane region" description="Helical" evidence="2">
    <location>
        <begin position="246"/>
        <end position="268"/>
    </location>
</feature>
<keyword evidence="2" id="KW-0472">Membrane</keyword>
<keyword evidence="2" id="KW-0812">Transmembrane</keyword>
<keyword evidence="6" id="KW-1185">Reference proteome</keyword>
<evidence type="ECO:0000259" key="3">
    <source>
        <dbReference type="Pfam" id="PF07970"/>
    </source>
</evidence>
<evidence type="ECO:0000256" key="2">
    <source>
        <dbReference type="SAM" id="Phobius"/>
    </source>
</evidence>
<name>A0ABR2HUJ5_9EUKA</name>
<evidence type="ECO:0000313" key="5">
    <source>
        <dbReference type="EMBL" id="KAK8852813.1"/>
    </source>
</evidence>
<evidence type="ECO:0000313" key="4">
    <source>
        <dbReference type="EMBL" id="KAK8835109.1"/>
    </source>
</evidence>
<dbReference type="PANTHER" id="PTHR10984">
    <property type="entry name" value="ENDOPLASMIC RETICULUM-GOLGI INTERMEDIATE COMPARTMENT PROTEIN"/>
    <property type="match status" value="1"/>
</dbReference>
<organism evidence="5 6">
    <name type="scientific">Tritrichomonas musculus</name>
    <dbReference type="NCBI Taxonomy" id="1915356"/>
    <lineage>
        <taxon>Eukaryota</taxon>
        <taxon>Metamonada</taxon>
        <taxon>Parabasalia</taxon>
        <taxon>Tritrichomonadida</taxon>
        <taxon>Tritrichomonadidae</taxon>
        <taxon>Tritrichomonas</taxon>
    </lineage>
</organism>
<reference evidence="5 6" key="1">
    <citation type="submission" date="2024-04" db="EMBL/GenBank/DDBJ databases">
        <title>Tritrichomonas musculus Genome.</title>
        <authorList>
            <person name="Alves-Ferreira E."/>
            <person name="Grigg M."/>
            <person name="Lorenzi H."/>
            <person name="Galac M."/>
        </authorList>
    </citation>
    <scope>NUCLEOTIDE SEQUENCE [LARGE SCALE GENOMIC DNA]</scope>
    <source>
        <strain evidence="5 6">EAF2021</strain>
    </source>
</reference>
<proteinExistence type="inferred from homology"/>
<protein>
    <submittedName>
        <fullName evidence="5">Endoplasmic reticulum-Golgi intermediate compartment protein 3</fullName>
    </submittedName>
</protein>
<evidence type="ECO:0000313" key="6">
    <source>
        <dbReference type="Proteomes" id="UP001470230"/>
    </source>
</evidence>
<dbReference type="Pfam" id="PF07970">
    <property type="entry name" value="COPIIcoated_ERV"/>
    <property type="match status" value="1"/>
</dbReference>
<feature type="domain" description="Endoplasmic reticulum vesicle transporter C-terminal" evidence="3">
    <location>
        <begin position="57"/>
        <end position="258"/>
    </location>
</feature>
<accession>A0ABR2HUJ5</accession>
<dbReference type="InterPro" id="IPR012936">
    <property type="entry name" value="Erv_C"/>
</dbReference>
<dbReference type="EMBL" id="JAPFFF010000234">
    <property type="protein sequence ID" value="KAK8835109.1"/>
    <property type="molecule type" value="Genomic_DNA"/>
</dbReference>
<dbReference type="InterPro" id="IPR045888">
    <property type="entry name" value="Erv"/>
</dbReference>
<comment type="caution">
    <text evidence="5">The sequence shown here is derived from an EMBL/GenBank/DDBJ whole genome shotgun (WGS) entry which is preliminary data.</text>
</comment>
<comment type="similarity">
    <text evidence="1">Belongs to the ERGIC family.</text>
</comment>
<evidence type="ECO:0000256" key="1">
    <source>
        <dbReference type="ARBA" id="ARBA00005648"/>
    </source>
</evidence>
<dbReference type="Proteomes" id="UP001470230">
    <property type="component" value="Unassembled WGS sequence"/>
</dbReference>
<dbReference type="PANTHER" id="PTHR10984:SF25">
    <property type="entry name" value="ENDOPLASMIC RETICULUM-GOLGI INTERMEDIATE COMPARTMENT PROTEIN 3"/>
    <property type="match status" value="1"/>
</dbReference>
<gene>
    <name evidence="5" type="ORF">M9Y10_017804</name>
    <name evidence="4" type="ORF">M9Y10_018078</name>
</gene>
<sequence>MHIDILDYMKESTTILDSKIRMQRYDFRGDPIYENLYPKNETIELNSTYCGSCFSLKSGCCNSCHEILHLFKSKSRILPAIASIDQCVAGYSMTRLFQMLNESCRIHGSITTKQHPGYILMEPGKIIKNSSIYNKLNISFNNLNLSHKINHFSFGSQIYDEQSALDNTIEIQEKQGKMKTFYFIKIVPIGMDGVSFTYSSSSFQSYRNENSKNLPSILLKYDISPISAIDVYNFTFYHFISQFIEIVGGIYAIAAFIDLFSAACLHLCHKDDDLLKLL</sequence>